<dbReference type="InterPro" id="IPR005490">
    <property type="entry name" value="LD_TPept_cat_dom"/>
</dbReference>
<accession>A0A3B0VQ98</accession>
<dbReference type="GO" id="GO:0018104">
    <property type="term" value="P:peptidoglycan-protein cross-linking"/>
    <property type="evidence" value="ECO:0007669"/>
    <property type="project" value="TreeGrafter"/>
</dbReference>
<reference evidence="8" key="1">
    <citation type="submission" date="2018-06" db="EMBL/GenBank/DDBJ databases">
        <authorList>
            <person name="Zhirakovskaya E."/>
        </authorList>
    </citation>
    <scope>NUCLEOTIDE SEQUENCE</scope>
</reference>
<sequence>MSVMTTSSISSPPVNLLLKQAKTAVQQGHRQQARRLLQQAVRQNPQDFRGWLWLATVAQSPQASLEYIHRAEMLAPNNGTVEKARRWAEKRLARSQPAEQNSISGSMASRNWLKTGRWLVLTLIALLLLGAGAIAAWQYFQPNETETVAKTAVLNSSIAAASQKDSLAVAVATAVPAEPTATSTQQPYAPAKAVANVGANQPRPTWTVTPTPSPTPTPAPTIVPTFISPNNQQSGRPFGVGAHERWIDVDLSTQTLTAYEGDTAVLTTLISSGTSDHPTVTGQFRIWLEYETQTMDGRLLGYDYYLEDVPYVMYFFEDYALHGTYWHNNFGTPMSHGCVNMTIEDAGWIFNNFATIGTMVNVHN</sequence>
<evidence type="ECO:0000259" key="7">
    <source>
        <dbReference type="PROSITE" id="PS52029"/>
    </source>
</evidence>
<organism evidence="8">
    <name type="scientific">hydrothermal vent metagenome</name>
    <dbReference type="NCBI Taxonomy" id="652676"/>
    <lineage>
        <taxon>unclassified sequences</taxon>
        <taxon>metagenomes</taxon>
        <taxon>ecological metagenomes</taxon>
    </lineage>
</organism>
<gene>
    <name evidence="8" type="ORF">MNBD_CHLOROFLEXI01-2819</name>
</gene>
<keyword evidence="2" id="KW-0808">Transferase</keyword>
<evidence type="ECO:0000313" key="8">
    <source>
        <dbReference type="EMBL" id="VAW34366.1"/>
    </source>
</evidence>
<evidence type="ECO:0000256" key="4">
    <source>
        <dbReference type="ARBA" id="ARBA00022984"/>
    </source>
</evidence>
<comment type="pathway">
    <text evidence="1">Cell wall biogenesis; peptidoglycan biosynthesis.</text>
</comment>
<evidence type="ECO:0000256" key="1">
    <source>
        <dbReference type="ARBA" id="ARBA00004752"/>
    </source>
</evidence>
<dbReference type="Gene3D" id="1.25.40.10">
    <property type="entry name" value="Tetratricopeptide repeat domain"/>
    <property type="match status" value="1"/>
</dbReference>
<dbReference type="PROSITE" id="PS52029">
    <property type="entry name" value="LD_TPASE"/>
    <property type="match status" value="1"/>
</dbReference>
<dbReference type="Pfam" id="PF03734">
    <property type="entry name" value="YkuD"/>
    <property type="match status" value="1"/>
</dbReference>
<evidence type="ECO:0000256" key="3">
    <source>
        <dbReference type="ARBA" id="ARBA00022960"/>
    </source>
</evidence>
<dbReference type="PANTHER" id="PTHR30582:SF2">
    <property type="entry name" value="L,D-TRANSPEPTIDASE YCIB-RELATED"/>
    <property type="match status" value="1"/>
</dbReference>
<keyword evidence="6" id="KW-1133">Transmembrane helix</keyword>
<dbReference type="CDD" id="cd16913">
    <property type="entry name" value="YkuD_like"/>
    <property type="match status" value="1"/>
</dbReference>
<dbReference type="GO" id="GO:0071972">
    <property type="term" value="F:peptidoglycan L,D-transpeptidase activity"/>
    <property type="evidence" value="ECO:0007669"/>
    <property type="project" value="TreeGrafter"/>
</dbReference>
<dbReference type="GO" id="GO:0008360">
    <property type="term" value="P:regulation of cell shape"/>
    <property type="evidence" value="ECO:0007669"/>
    <property type="project" value="UniProtKB-KW"/>
</dbReference>
<dbReference type="SUPFAM" id="SSF48452">
    <property type="entry name" value="TPR-like"/>
    <property type="match status" value="1"/>
</dbReference>
<protein>
    <recommendedName>
        <fullName evidence="7">L,D-TPase catalytic domain-containing protein</fullName>
    </recommendedName>
</protein>
<dbReference type="UniPathway" id="UPA00219"/>
<keyword evidence="5" id="KW-0961">Cell wall biogenesis/degradation</keyword>
<evidence type="ECO:0000256" key="6">
    <source>
        <dbReference type="SAM" id="Phobius"/>
    </source>
</evidence>
<dbReference type="InterPro" id="IPR050979">
    <property type="entry name" value="LD-transpeptidase"/>
</dbReference>
<keyword evidence="3" id="KW-0133">Cell shape</keyword>
<dbReference type="GO" id="GO:0005576">
    <property type="term" value="C:extracellular region"/>
    <property type="evidence" value="ECO:0007669"/>
    <property type="project" value="TreeGrafter"/>
</dbReference>
<dbReference type="GO" id="GO:0071555">
    <property type="term" value="P:cell wall organization"/>
    <property type="evidence" value="ECO:0007669"/>
    <property type="project" value="UniProtKB-KW"/>
</dbReference>
<evidence type="ECO:0000256" key="2">
    <source>
        <dbReference type="ARBA" id="ARBA00022679"/>
    </source>
</evidence>
<dbReference type="InterPro" id="IPR011990">
    <property type="entry name" value="TPR-like_helical_dom_sf"/>
</dbReference>
<proteinExistence type="predicted"/>
<name>A0A3B0VQ98_9ZZZZ</name>
<dbReference type="InterPro" id="IPR038063">
    <property type="entry name" value="Transpep_catalytic_dom"/>
</dbReference>
<keyword evidence="6" id="KW-0812">Transmembrane</keyword>
<dbReference type="AlphaFoldDB" id="A0A3B0VQ98"/>
<keyword evidence="4" id="KW-0573">Peptidoglycan synthesis</keyword>
<dbReference type="GO" id="GO:0016740">
    <property type="term" value="F:transferase activity"/>
    <property type="evidence" value="ECO:0007669"/>
    <property type="project" value="UniProtKB-KW"/>
</dbReference>
<feature type="domain" description="L,D-TPase catalytic" evidence="7">
    <location>
        <begin position="245"/>
        <end position="363"/>
    </location>
</feature>
<dbReference type="SUPFAM" id="SSF141523">
    <property type="entry name" value="L,D-transpeptidase catalytic domain-like"/>
    <property type="match status" value="1"/>
</dbReference>
<dbReference type="EMBL" id="UOEU01000533">
    <property type="protein sequence ID" value="VAW34366.1"/>
    <property type="molecule type" value="Genomic_DNA"/>
</dbReference>
<evidence type="ECO:0000256" key="5">
    <source>
        <dbReference type="ARBA" id="ARBA00023316"/>
    </source>
</evidence>
<dbReference type="Pfam" id="PF13428">
    <property type="entry name" value="TPR_14"/>
    <property type="match status" value="1"/>
</dbReference>
<dbReference type="Gene3D" id="2.40.440.10">
    <property type="entry name" value="L,D-transpeptidase catalytic domain-like"/>
    <property type="match status" value="1"/>
</dbReference>
<dbReference type="PANTHER" id="PTHR30582">
    <property type="entry name" value="L,D-TRANSPEPTIDASE"/>
    <property type="match status" value="1"/>
</dbReference>
<feature type="transmembrane region" description="Helical" evidence="6">
    <location>
        <begin position="118"/>
        <end position="140"/>
    </location>
</feature>
<keyword evidence="6" id="KW-0472">Membrane</keyword>